<proteinExistence type="predicted"/>
<name>A0A1I7XMV0_HETBA</name>
<protein>
    <submittedName>
        <fullName evidence="2">Uncharacterized protein</fullName>
    </submittedName>
</protein>
<accession>A0A1I7XMV0</accession>
<sequence length="125" mass="14249">MAELAGRDRSAVDCTVPLAYNRRPLRRKSHAMLACQMINLQIDGLTSNHISRIVPHPTTGRNSHPCHALSRHEEPKHRVRKSAAWHDTFSEELCRERCRVRIDQLILSCLLNTNTALASLHKNIL</sequence>
<evidence type="ECO:0000313" key="2">
    <source>
        <dbReference type="WBParaSite" id="Hba_18639"/>
    </source>
</evidence>
<organism evidence="1 2">
    <name type="scientific">Heterorhabditis bacteriophora</name>
    <name type="common">Entomopathogenic nematode worm</name>
    <dbReference type="NCBI Taxonomy" id="37862"/>
    <lineage>
        <taxon>Eukaryota</taxon>
        <taxon>Metazoa</taxon>
        <taxon>Ecdysozoa</taxon>
        <taxon>Nematoda</taxon>
        <taxon>Chromadorea</taxon>
        <taxon>Rhabditida</taxon>
        <taxon>Rhabditina</taxon>
        <taxon>Rhabditomorpha</taxon>
        <taxon>Strongyloidea</taxon>
        <taxon>Heterorhabditidae</taxon>
        <taxon>Heterorhabditis</taxon>
    </lineage>
</organism>
<reference evidence="2" key="1">
    <citation type="submission" date="2016-11" db="UniProtKB">
        <authorList>
            <consortium name="WormBaseParasite"/>
        </authorList>
    </citation>
    <scope>IDENTIFICATION</scope>
</reference>
<dbReference type="AlphaFoldDB" id="A0A1I7XMV0"/>
<keyword evidence="1" id="KW-1185">Reference proteome</keyword>
<evidence type="ECO:0000313" key="1">
    <source>
        <dbReference type="Proteomes" id="UP000095283"/>
    </source>
</evidence>
<dbReference type="WBParaSite" id="Hba_18639">
    <property type="protein sequence ID" value="Hba_18639"/>
    <property type="gene ID" value="Hba_18639"/>
</dbReference>
<dbReference type="Proteomes" id="UP000095283">
    <property type="component" value="Unplaced"/>
</dbReference>